<dbReference type="GO" id="GO:0004659">
    <property type="term" value="F:prenyltransferase activity"/>
    <property type="evidence" value="ECO:0007669"/>
    <property type="project" value="InterPro"/>
</dbReference>
<dbReference type="PANTHER" id="PTHR12001">
    <property type="entry name" value="GERANYLGERANYL PYROPHOSPHATE SYNTHASE"/>
    <property type="match status" value="1"/>
</dbReference>
<keyword evidence="4" id="KW-0479">Metal-binding</keyword>
<dbReference type="PANTHER" id="PTHR12001:SF85">
    <property type="entry name" value="SHORT CHAIN ISOPRENYL DIPHOSPHATE SYNTHASE"/>
    <property type="match status" value="1"/>
</dbReference>
<evidence type="ECO:0000256" key="2">
    <source>
        <dbReference type="ARBA" id="ARBA00006706"/>
    </source>
</evidence>
<dbReference type="SFLD" id="SFLDS00005">
    <property type="entry name" value="Isoprenoid_Synthase_Type_I"/>
    <property type="match status" value="1"/>
</dbReference>
<evidence type="ECO:0000256" key="4">
    <source>
        <dbReference type="ARBA" id="ARBA00022723"/>
    </source>
</evidence>
<reference evidence="7 8" key="2">
    <citation type="journal article" date="2015" name="PLoS ONE">
        <title>Whole-Genome Optical Mapping and Finished Genome Sequence of Sphingobacterium deserti sp. nov., a New Species Isolated from the Western Desert of China.</title>
        <authorList>
            <person name="Teng C."/>
            <person name="Zhou Z."/>
            <person name="Molnar I."/>
            <person name="Li X."/>
            <person name="Tang R."/>
            <person name="Chen M."/>
            <person name="Wang L."/>
            <person name="Su S."/>
            <person name="Zhang W."/>
            <person name="Lin M."/>
        </authorList>
    </citation>
    <scope>NUCLEOTIDE SEQUENCE [LARGE SCALE GENOMIC DNA]</scope>
    <source>
        <strain evidence="8">ACCC05744</strain>
    </source>
</reference>
<dbReference type="AlphaFoldDB" id="A0A0B8T7V9"/>
<evidence type="ECO:0000256" key="3">
    <source>
        <dbReference type="ARBA" id="ARBA00022679"/>
    </source>
</evidence>
<organism evidence="7 8">
    <name type="scientific">Sphingobacterium deserti</name>
    <dbReference type="NCBI Taxonomy" id="1229276"/>
    <lineage>
        <taxon>Bacteria</taxon>
        <taxon>Pseudomonadati</taxon>
        <taxon>Bacteroidota</taxon>
        <taxon>Sphingobacteriia</taxon>
        <taxon>Sphingobacteriales</taxon>
        <taxon>Sphingobacteriaceae</taxon>
        <taxon>Sphingobacterium</taxon>
    </lineage>
</organism>
<dbReference type="InterPro" id="IPR008949">
    <property type="entry name" value="Isoprenoid_synthase_dom_sf"/>
</dbReference>
<dbReference type="STRING" id="1229276.DI53_2307"/>
<evidence type="ECO:0000313" key="8">
    <source>
        <dbReference type="Proteomes" id="UP000031802"/>
    </source>
</evidence>
<dbReference type="SUPFAM" id="SSF48576">
    <property type="entry name" value="Terpenoid synthases"/>
    <property type="match status" value="1"/>
</dbReference>
<dbReference type="GO" id="GO:0046872">
    <property type="term" value="F:metal ion binding"/>
    <property type="evidence" value="ECO:0007669"/>
    <property type="project" value="UniProtKB-KW"/>
</dbReference>
<keyword evidence="8" id="KW-1185">Reference proteome</keyword>
<dbReference type="eggNOG" id="COG0142">
    <property type="taxonomic scope" value="Bacteria"/>
</dbReference>
<protein>
    <submittedName>
        <fullName evidence="7">Geranyltranstransferase</fullName>
    </submittedName>
</protein>
<dbReference type="InterPro" id="IPR033749">
    <property type="entry name" value="Polyprenyl_synt_CS"/>
</dbReference>
<reference evidence="8" key="1">
    <citation type="submission" date="2014-04" db="EMBL/GenBank/DDBJ databases">
        <title>Whole-Genome optical mapping and complete genome sequence of Sphingobacterium deserti sp. nov., a new spaces isolated from desert in the west of China.</title>
        <authorList>
            <person name="Teng C."/>
            <person name="Zhou Z."/>
            <person name="Li X."/>
            <person name="Chen M."/>
            <person name="Lin M."/>
            <person name="Wang L."/>
            <person name="Su S."/>
            <person name="Zhang C."/>
            <person name="Zhang W."/>
        </authorList>
    </citation>
    <scope>NUCLEOTIDE SEQUENCE [LARGE SCALE GENOMIC DNA]</scope>
    <source>
        <strain evidence="8">ACCC05744</strain>
    </source>
</reference>
<gene>
    <name evidence="7" type="ORF">DI53_2307</name>
</gene>
<keyword evidence="3 6" id="KW-0808">Transferase</keyword>
<name>A0A0B8T7V9_9SPHI</name>
<proteinExistence type="inferred from homology"/>
<dbReference type="SFLD" id="SFLDG01017">
    <property type="entry name" value="Polyprenyl_Transferase_Like"/>
    <property type="match status" value="1"/>
</dbReference>
<comment type="caution">
    <text evidence="7">The sequence shown here is derived from an EMBL/GenBank/DDBJ whole genome shotgun (WGS) entry which is preliminary data.</text>
</comment>
<accession>A0A0B8T7V9</accession>
<evidence type="ECO:0000256" key="6">
    <source>
        <dbReference type="RuleBase" id="RU004466"/>
    </source>
</evidence>
<dbReference type="InterPro" id="IPR000092">
    <property type="entry name" value="Polyprenyl_synt"/>
</dbReference>
<evidence type="ECO:0000256" key="1">
    <source>
        <dbReference type="ARBA" id="ARBA00001946"/>
    </source>
</evidence>
<comment type="cofactor">
    <cofactor evidence="1">
        <name>Mg(2+)</name>
        <dbReference type="ChEBI" id="CHEBI:18420"/>
    </cofactor>
</comment>
<dbReference type="Pfam" id="PF00348">
    <property type="entry name" value="polyprenyl_synt"/>
    <property type="match status" value="1"/>
</dbReference>
<evidence type="ECO:0000256" key="5">
    <source>
        <dbReference type="ARBA" id="ARBA00022842"/>
    </source>
</evidence>
<evidence type="ECO:0000313" key="7">
    <source>
        <dbReference type="EMBL" id="KGE13895.1"/>
    </source>
</evidence>
<dbReference type="PROSITE" id="PS00723">
    <property type="entry name" value="POLYPRENYL_SYNTHASE_1"/>
    <property type="match status" value="1"/>
</dbReference>
<dbReference type="PATRIC" id="fig|1229276.3.peg.2369"/>
<dbReference type="CDD" id="cd00685">
    <property type="entry name" value="Trans_IPPS_HT"/>
    <property type="match status" value="1"/>
</dbReference>
<sequence length="337" mass="38259">MRIRIFAYHFLAMFHKSVHAQIFQDYTNAVEFPSSPANLYDPIRYILSLSGKRIRPLLVNMGVELFDASHVPASLPASAAIEYFHNFSLIHDDIMDKAPLRRGMETVHQKWNDSVAILSGDALLVKAYEELVKCPTDKLAPLLRLFNRTALEVCEGQQYDMDFEERNTVTQDEYINMIRLKTSVLLGCALQMGAIIGNAEESAQELLYEFGVNLGIAFQLQDDLLDVYGDPKTFGKQVGGDIISNKKTLLFIKLRELLTADDEAEFVQLQASNLENEPDKVAKMKALYAKYDIQALAIYQKEKFTAIAYEKLRAIRVEESRKDALFSLADALMNREQ</sequence>
<dbReference type="Proteomes" id="UP000031802">
    <property type="component" value="Unassembled WGS sequence"/>
</dbReference>
<dbReference type="PROSITE" id="PS00444">
    <property type="entry name" value="POLYPRENYL_SYNTHASE_2"/>
    <property type="match status" value="1"/>
</dbReference>
<dbReference type="GO" id="GO:0008299">
    <property type="term" value="P:isoprenoid biosynthetic process"/>
    <property type="evidence" value="ECO:0007669"/>
    <property type="project" value="InterPro"/>
</dbReference>
<dbReference type="Gene3D" id="1.10.600.10">
    <property type="entry name" value="Farnesyl Diphosphate Synthase"/>
    <property type="match status" value="1"/>
</dbReference>
<dbReference type="EMBL" id="JJMU01000033">
    <property type="protein sequence ID" value="KGE13895.1"/>
    <property type="molecule type" value="Genomic_DNA"/>
</dbReference>
<comment type="similarity">
    <text evidence="2 6">Belongs to the FPP/GGPP synthase family.</text>
</comment>
<keyword evidence="5" id="KW-0460">Magnesium</keyword>